<dbReference type="Proteomes" id="UP000199128">
    <property type="component" value="Unassembled WGS sequence"/>
</dbReference>
<evidence type="ECO:0000313" key="1">
    <source>
        <dbReference type="EMBL" id="SEH36798.1"/>
    </source>
</evidence>
<protein>
    <recommendedName>
        <fullName evidence="5">HEAT repeat domain-containing protein</fullName>
    </recommendedName>
</protein>
<accession>A0A1H9N1C1</accession>
<dbReference type="SUPFAM" id="SSF48371">
    <property type="entry name" value="ARM repeat"/>
    <property type="match status" value="1"/>
</dbReference>
<evidence type="ECO:0000313" key="2">
    <source>
        <dbReference type="EMBL" id="SER29780.1"/>
    </source>
</evidence>
<gene>
    <name evidence="2" type="ORF">SAMN05216446_0110</name>
    <name evidence="1" type="ORF">SAMN05216447_101100</name>
</gene>
<proteinExistence type="predicted"/>
<sequence length="191" mass="20644">MAEDSNREEQALSALMDQLAGSNRRRRQEAARLVAAIAAASPDQLLDYTDDLLEALERPEAQTRWQVLDTLTLMAAVDSDKVAEAFDGAEASLFDDSSAAVRLSAFKFLARLGASSPENADKVWPLLDEAIQCYHGDPEYHDMLVALLDFAKGSISPAVASALRDRVAFDAENGHGYVKGFSAEIIAALAE</sequence>
<keyword evidence="4" id="KW-1185">Reference proteome</keyword>
<name>A0A1H9N1C1_9ACTN</name>
<evidence type="ECO:0008006" key="5">
    <source>
        <dbReference type="Google" id="ProtNLM"/>
    </source>
</evidence>
<dbReference type="InterPro" id="IPR016024">
    <property type="entry name" value="ARM-type_fold"/>
</dbReference>
<dbReference type="EMBL" id="FNWT01000001">
    <property type="protein sequence ID" value="SEH36798.1"/>
    <property type="molecule type" value="Genomic_DNA"/>
</dbReference>
<reference evidence="3 4" key="2">
    <citation type="submission" date="2016-10" db="EMBL/GenBank/DDBJ databases">
        <authorList>
            <person name="Varghese N."/>
            <person name="Submissions S."/>
        </authorList>
    </citation>
    <scope>NUCLEOTIDE SEQUENCE [LARGE SCALE GENOMIC DNA]</scope>
    <source>
        <strain evidence="3">KHGC19</strain>
        <strain evidence="1 4">WCP15</strain>
    </source>
</reference>
<dbReference type="InterPro" id="IPR011989">
    <property type="entry name" value="ARM-like"/>
</dbReference>
<dbReference type="AlphaFoldDB" id="A0A1H9N1C1"/>
<evidence type="ECO:0000313" key="3">
    <source>
        <dbReference type="Proteomes" id="UP000199128"/>
    </source>
</evidence>
<organism evidence="2 3">
    <name type="scientific">Parafannyhessea umbonata</name>
    <dbReference type="NCBI Taxonomy" id="604330"/>
    <lineage>
        <taxon>Bacteria</taxon>
        <taxon>Bacillati</taxon>
        <taxon>Actinomycetota</taxon>
        <taxon>Coriobacteriia</taxon>
        <taxon>Coriobacteriales</taxon>
        <taxon>Atopobiaceae</taxon>
        <taxon>Parafannyhessea</taxon>
    </lineage>
</organism>
<dbReference type="RefSeq" id="WP_078686340.1">
    <property type="nucleotide sequence ID" value="NZ_FNWT01000001.1"/>
</dbReference>
<evidence type="ECO:0000313" key="4">
    <source>
        <dbReference type="Proteomes" id="UP000199135"/>
    </source>
</evidence>
<dbReference type="Proteomes" id="UP000199135">
    <property type="component" value="Unassembled WGS sequence"/>
</dbReference>
<reference evidence="2" key="1">
    <citation type="submission" date="2016-10" db="EMBL/GenBank/DDBJ databases">
        <authorList>
            <person name="de Groot N.N."/>
        </authorList>
    </citation>
    <scope>NUCLEOTIDE SEQUENCE [LARGE SCALE GENOMIC DNA]</scope>
    <source>
        <strain evidence="2">KHGC19</strain>
    </source>
</reference>
<dbReference type="EMBL" id="FOGP01000001">
    <property type="protein sequence ID" value="SER29780.1"/>
    <property type="molecule type" value="Genomic_DNA"/>
</dbReference>
<dbReference type="Gene3D" id="1.25.10.10">
    <property type="entry name" value="Leucine-rich Repeat Variant"/>
    <property type="match status" value="1"/>
</dbReference>